<dbReference type="RefSeq" id="WP_002465008.1">
    <property type="nucleotide sequence ID" value="NZ_AEUN01000521.1"/>
</dbReference>
<dbReference type="InterPro" id="IPR051782">
    <property type="entry name" value="ABC_Transporter_VariousFunc"/>
</dbReference>
<evidence type="ECO:0000256" key="2">
    <source>
        <dbReference type="ARBA" id="ARBA00022741"/>
    </source>
</evidence>
<dbReference type="InterPro" id="IPR003593">
    <property type="entry name" value="AAA+_ATPase"/>
</dbReference>
<dbReference type="PROSITE" id="PS50893">
    <property type="entry name" value="ABC_TRANSPORTER_2"/>
    <property type="match status" value="1"/>
</dbReference>
<dbReference type="InterPro" id="IPR027417">
    <property type="entry name" value="P-loop_NTPase"/>
</dbReference>
<gene>
    <name evidence="5" type="ORF">SS7213T_11625</name>
</gene>
<keyword evidence="6" id="KW-1185">Reference proteome</keyword>
<dbReference type="AlphaFoldDB" id="G5JLF8"/>
<dbReference type="SMART" id="SM00382">
    <property type="entry name" value="AAA"/>
    <property type="match status" value="1"/>
</dbReference>
<dbReference type="EMBL" id="AEUN01000521">
    <property type="protein sequence ID" value="EHJ06977.1"/>
    <property type="molecule type" value="Genomic_DNA"/>
</dbReference>
<proteinExistence type="predicted"/>
<evidence type="ECO:0000313" key="5">
    <source>
        <dbReference type="EMBL" id="EHJ06977.1"/>
    </source>
</evidence>
<dbReference type="Gene3D" id="3.40.50.300">
    <property type="entry name" value="P-loop containing nucleotide triphosphate hydrolases"/>
    <property type="match status" value="1"/>
</dbReference>
<reference evidence="5 6" key="1">
    <citation type="journal article" date="2012" name="BMC Genomics">
        <title>Comparative genomic analysis of the genus Staphylococcus including Staphylococcus aureus and its newly described sister species Staphylococcus simiae.</title>
        <authorList>
            <person name="Suzuki H."/>
            <person name="Lefebure T."/>
            <person name="Pavinski Bitar P."/>
            <person name="Stanhope M.J."/>
        </authorList>
    </citation>
    <scope>NUCLEOTIDE SEQUENCE [LARGE SCALE GENOMIC DNA]</scope>
    <source>
        <strain evidence="5 6">CCM 7213</strain>
    </source>
</reference>
<dbReference type="PANTHER" id="PTHR42939">
    <property type="entry name" value="ABC TRANSPORTER ATP-BINDING PROTEIN ALBC-RELATED"/>
    <property type="match status" value="1"/>
</dbReference>
<sequence length="296" mass="33718">MNAIELNGVTFEQGGLQLNDITFQVPEGYVTGFIGTNGAGKTTIIRLIMDLYSPQSGTITLWQQRMQEDTVGIKDRIGFVYSESYFNENWSVKKLEKIISPFYSRWDHDKFLQLLQQFNIVPEKKIKTLSTGMKMKLSLTIALSHHADLFIFDEPTSGLDPVVRNEVLEMIQQELINSNKTVFMSTHIISDLEMIADYIVYLSDGQIKLHGSTNDILQRYQIIHGSILDLDDELASLLLYKDERATGFTALTEHGQIFKEILGNKVEIERPTIEKLMVYLENGKDNSHKQSGGFKQ</sequence>
<feature type="domain" description="ABC transporter" evidence="4">
    <location>
        <begin position="1"/>
        <end position="229"/>
    </location>
</feature>
<dbReference type="GO" id="GO:0005524">
    <property type="term" value="F:ATP binding"/>
    <property type="evidence" value="ECO:0007669"/>
    <property type="project" value="UniProtKB-KW"/>
</dbReference>
<dbReference type="OrthoDB" id="9804819at2"/>
<dbReference type="SUPFAM" id="SSF52540">
    <property type="entry name" value="P-loop containing nucleoside triphosphate hydrolases"/>
    <property type="match status" value="1"/>
</dbReference>
<dbReference type="Proteomes" id="UP000005413">
    <property type="component" value="Unassembled WGS sequence"/>
</dbReference>
<evidence type="ECO:0000256" key="1">
    <source>
        <dbReference type="ARBA" id="ARBA00022448"/>
    </source>
</evidence>
<keyword evidence="1" id="KW-0813">Transport</keyword>
<evidence type="ECO:0000313" key="6">
    <source>
        <dbReference type="Proteomes" id="UP000005413"/>
    </source>
</evidence>
<dbReference type="PATRIC" id="fig|911238.3.peg.2052"/>
<comment type="caution">
    <text evidence="5">The sequence shown here is derived from an EMBL/GenBank/DDBJ whole genome shotgun (WGS) entry which is preliminary data.</text>
</comment>
<dbReference type="NCBIfam" id="NF047565">
    <property type="entry name" value="PSM_export_PmtA"/>
    <property type="match status" value="1"/>
</dbReference>
<evidence type="ECO:0000256" key="3">
    <source>
        <dbReference type="ARBA" id="ARBA00022840"/>
    </source>
</evidence>
<dbReference type="Pfam" id="PF00005">
    <property type="entry name" value="ABC_tran"/>
    <property type="match status" value="1"/>
</dbReference>
<dbReference type="InterPro" id="IPR003439">
    <property type="entry name" value="ABC_transporter-like_ATP-bd"/>
</dbReference>
<accession>G5JLF8</accession>
<protein>
    <submittedName>
        <fullName evidence="5">ABC transporter, ATP-binding protein</fullName>
    </submittedName>
</protein>
<organism evidence="5 6">
    <name type="scientific">Staphylococcus simiae CCM 7213 = CCUG 51256</name>
    <dbReference type="NCBI Taxonomy" id="911238"/>
    <lineage>
        <taxon>Bacteria</taxon>
        <taxon>Bacillati</taxon>
        <taxon>Bacillota</taxon>
        <taxon>Bacilli</taxon>
        <taxon>Bacillales</taxon>
        <taxon>Staphylococcaceae</taxon>
        <taxon>Staphylococcus</taxon>
    </lineage>
</organism>
<keyword evidence="3 5" id="KW-0067">ATP-binding</keyword>
<dbReference type="CDD" id="cd03230">
    <property type="entry name" value="ABC_DR_subfamily_A"/>
    <property type="match status" value="1"/>
</dbReference>
<name>G5JLF8_9STAP</name>
<dbReference type="GO" id="GO:0016887">
    <property type="term" value="F:ATP hydrolysis activity"/>
    <property type="evidence" value="ECO:0007669"/>
    <property type="project" value="InterPro"/>
</dbReference>
<evidence type="ECO:0000259" key="4">
    <source>
        <dbReference type="PROSITE" id="PS50893"/>
    </source>
</evidence>
<dbReference type="PANTHER" id="PTHR42939:SF3">
    <property type="entry name" value="ABC TRANSPORTER ATP-BINDING COMPONENT"/>
    <property type="match status" value="1"/>
</dbReference>
<keyword evidence="2" id="KW-0547">Nucleotide-binding</keyword>